<reference evidence="1" key="1">
    <citation type="submission" date="2003-08" db="EMBL/GenBank/DDBJ databases">
        <authorList>
            <person name="Fang C."/>
            <person name="Lai S."/>
            <person name="Chuang Y."/>
            <person name="Wang J."/>
        </authorList>
    </citation>
    <scope>NUCLEOTIDE SEQUENCE</scope>
    <source>
        <strain evidence="1">NTUH-K2044</strain>
    </source>
</reference>
<reference evidence="1" key="2">
    <citation type="journal article" date="2004" name="J. Exp. Med.">
        <title>A novel virulence gene in Klebsiella pneumoniae strains causing primary liver abscess and septic metastatic complications.</title>
        <authorList>
            <person name="Fang C.-T."/>
            <person name="Chuang Y.-P."/>
            <person name="Shun C.-T."/>
            <person name="Chang S.-C."/>
            <person name="Wang J.-T."/>
        </authorList>
    </citation>
    <scope>NUCLEOTIDE SEQUENCE</scope>
    <source>
        <strain evidence="1">NTUH-K2044</strain>
    </source>
</reference>
<dbReference type="EMBL" id="AB117611">
    <property type="protein sequence ID" value="BAD03947.1"/>
    <property type="molecule type" value="Genomic_DNA"/>
</dbReference>
<protein>
    <submittedName>
        <fullName evidence="1">Uncharacterized protein</fullName>
    </submittedName>
</protein>
<proteinExistence type="predicted"/>
<sequence length="191" mass="20863">MRHQLIGFLGGGIQGDRMIDGIFGGERHFTVKAVNRAGGGVHQVFHLGMTAAFQNVQVPHQVSVCVGIRVFQRVAHPGLGGQVDHAVKLLCGEQLCHTFTVGQIQLLEMECRRCQAIQTGLLQADVIIVVHVVDSDNIMPFIQQALRDMEADKTCGTSDQKLHIFPPGCGYPVLHKCRFYTGLRLGSLALP</sequence>
<evidence type="ECO:0000313" key="1">
    <source>
        <dbReference type="EMBL" id="BAD03947.1"/>
    </source>
</evidence>
<dbReference type="AlphaFoldDB" id="Q762L1"/>
<organism evidence="1">
    <name type="scientific">Klebsiella pneumoniae</name>
    <dbReference type="NCBI Taxonomy" id="573"/>
    <lineage>
        <taxon>Bacteria</taxon>
        <taxon>Pseudomonadati</taxon>
        <taxon>Pseudomonadota</taxon>
        <taxon>Gammaproteobacteria</taxon>
        <taxon>Enterobacterales</taxon>
        <taxon>Enterobacteriaceae</taxon>
        <taxon>Klebsiella/Raoultella group</taxon>
        <taxon>Klebsiella</taxon>
        <taxon>Klebsiella pneumoniae complex</taxon>
    </lineage>
</organism>
<accession>Q762L1</accession>
<name>Q762L1_KLEPN</name>